<dbReference type="InterPro" id="IPR051541">
    <property type="entry name" value="PTS_SugarTrans_NitroReg"/>
</dbReference>
<gene>
    <name evidence="2" type="ORF">DX914_09995</name>
</gene>
<dbReference type="CDD" id="cd00211">
    <property type="entry name" value="PTS_IIA_fru"/>
    <property type="match status" value="1"/>
</dbReference>
<organism evidence="2 3">
    <name type="scientific">Lysobacter silvisoli</name>
    <dbReference type="NCBI Taxonomy" id="2293254"/>
    <lineage>
        <taxon>Bacteria</taxon>
        <taxon>Pseudomonadati</taxon>
        <taxon>Pseudomonadota</taxon>
        <taxon>Gammaproteobacteria</taxon>
        <taxon>Lysobacterales</taxon>
        <taxon>Lysobacteraceae</taxon>
        <taxon>Lysobacter</taxon>
    </lineage>
</organism>
<evidence type="ECO:0000259" key="1">
    <source>
        <dbReference type="PROSITE" id="PS51094"/>
    </source>
</evidence>
<proteinExistence type="predicted"/>
<dbReference type="AlphaFoldDB" id="A0A371K6B4"/>
<dbReference type="Pfam" id="PF00359">
    <property type="entry name" value="PTS_EIIA_2"/>
    <property type="match status" value="1"/>
</dbReference>
<dbReference type="PROSITE" id="PS51094">
    <property type="entry name" value="PTS_EIIA_TYPE_2"/>
    <property type="match status" value="1"/>
</dbReference>
<dbReference type="RefSeq" id="WP_115858828.1">
    <property type="nucleotide sequence ID" value="NZ_QTSU01000001.1"/>
</dbReference>
<dbReference type="PANTHER" id="PTHR47738">
    <property type="entry name" value="PTS SYSTEM FRUCTOSE-LIKE EIIA COMPONENT-RELATED"/>
    <property type="match status" value="1"/>
</dbReference>
<keyword evidence="3" id="KW-1185">Reference proteome</keyword>
<dbReference type="OrthoDB" id="95460at2"/>
<sequence>MPLHELLSARRVAILEQSSDRDAVLDAAARLLAEGSPDGAQAIGDSLRERERLASTAIGHGVAIPHGRSALFGDSRGAFLRLEQPVDFGAADGEKVDLVLAMTVPEHYVQQHLQLLAELAERFAEADFRAALRAAGDVDELGWRLLGGGALRSGAQAGGSQA</sequence>
<dbReference type="InterPro" id="IPR016152">
    <property type="entry name" value="PTrfase/Anion_transptr"/>
</dbReference>
<feature type="domain" description="PTS EIIA type-2" evidence="1">
    <location>
        <begin position="5"/>
        <end position="149"/>
    </location>
</feature>
<protein>
    <submittedName>
        <fullName evidence="2">PTS sugar transporter subunit IIA</fullName>
    </submittedName>
</protein>
<evidence type="ECO:0000313" key="3">
    <source>
        <dbReference type="Proteomes" id="UP000264492"/>
    </source>
</evidence>
<dbReference type="Proteomes" id="UP000264492">
    <property type="component" value="Unassembled WGS sequence"/>
</dbReference>
<dbReference type="Gene3D" id="3.40.930.10">
    <property type="entry name" value="Mannitol-specific EII, Chain A"/>
    <property type="match status" value="1"/>
</dbReference>
<name>A0A371K6B4_9GAMM</name>
<keyword evidence="2" id="KW-0762">Sugar transport</keyword>
<reference evidence="2 3" key="1">
    <citation type="submission" date="2018-08" db="EMBL/GenBank/DDBJ databases">
        <title>Lysobacter sp. zong2l5, whole genome shotgun sequence.</title>
        <authorList>
            <person name="Zhang X."/>
            <person name="Feng G."/>
            <person name="Zhu H."/>
        </authorList>
    </citation>
    <scope>NUCLEOTIDE SEQUENCE [LARGE SCALE GENOMIC DNA]</scope>
    <source>
        <strain evidence="3">zong2l5</strain>
    </source>
</reference>
<dbReference type="InterPro" id="IPR002178">
    <property type="entry name" value="PTS_EIIA_type-2_dom"/>
</dbReference>
<accession>A0A371K6B4</accession>
<dbReference type="PANTHER" id="PTHR47738:SF1">
    <property type="entry name" value="NITROGEN REGULATORY PROTEIN"/>
    <property type="match status" value="1"/>
</dbReference>
<comment type="caution">
    <text evidence="2">The sequence shown here is derived from an EMBL/GenBank/DDBJ whole genome shotgun (WGS) entry which is preliminary data.</text>
</comment>
<dbReference type="GO" id="GO:0030295">
    <property type="term" value="F:protein kinase activator activity"/>
    <property type="evidence" value="ECO:0007669"/>
    <property type="project" value="TreeGrafter"/>
</dbReference>
<dbReference type="EMBL" id="QTSU01000001">
    <property type="protein sequence ID" value="RDZ29390.1"/>
    <property type="molecule type" value="Genomic_DNA"/>
</dbReference>
<evidence type="ECO:0000313" key="2">
    <source>
        <dbReference type="EMBL" id="RDZ29390.1"/>
    </source>
</evidence>
<dbReference type="SUPFAM" id="SSF55804">
    <property type="entry name" value="Phoshotransferase/anion transport protein"/>
    <property type="match status" value="1"/>
</dbReference>
<keyword evidence="2" id="KW-0813">Transport</keyword>
<dbReference type="PROSITE" id="PS00372">
    <property type="entry name" value="PTS_EIIA_TYPE_2_HIS"/>
    <property type="match status" value="1"/>
</dbReference>